<protein>
    <recommendedName>
        <fullName evidence="10">E3 ubiquitin-protein ligase PRT1</fullName>
    </recommendedName>
</protein>
<feature type="domain" description="ZZ-type" evidence="7">
    <location>
        <begin position="287"/>
        <end position="351"/>
    </location>
</feature>
<dbReference type="Gene3D" id="3.30.40.10">
    <property type="entry name" value="Zinc/RING finger domain, C3HC4 (zinc finger)"/>
    <property type="match status" value="2"/>
</dbReference>
<comment type="caution">
    <text evidence="8">The sequence shown here is derived from an EMBL/GenBank/DDBJ whole genome shotgun (WGS) entry which is preliminary data.</text>
</comment>
<evidence type="ECO:0000256" key="5">
    <source>
        <dbReference type="SAM" id="MobiDB-lite"/>
    </source>
</evidence>
<gene>
    <name evidence="8" type="ORF">LIER_21696</name>
</gene>
<organism evidence="8 9">
    <name type="scientific">Lithospermum erythrorhizon</name>
    <name type="common">Purple gromwell</name>
    <name type="synonym">Lithospermum officinale var. erythrorhizon</name>
    <dbReference type="NCBI Taxonomy" id="34254"/>
    <lineage>
        <taxon>Eukaryota</taxon>
        <taxon>Viridiplantae</taxon>
        <taxon>Streptophyta</taxon>
        <taxon>Embryophyta</taxon>
        <taxon>Tracheophyta</taxon>
        <taxon>Spermatophyta</taxon>
        <taxon>Magnoliopsida</taxon>
        <taxon>eudicotyledons</taxon>
        <taxon>Gunneridae</taxon>
        <taxon>Pentapetalae</taxon>
        <taxon>asterids</taxon>
        <taxon>lamiids</taxon>
        <taxon>Boraginales</taxon>
        <taxon>Boraginaceae</taxon>
        <taxon>Boraginoideae</taxon>
        <taxon>Lithospermeae</taxon>
        <taxon>Lithospermum</taxon>
    </lineage>
</organism>
<dbReference type="PANTHER" id="PTHR15898:SF13">
    <property type="entry name" value="BIFUNCTIONAL APOPTOSIS REGULATOR"/>
    <property type="match status" value="1"/>
</dbReference>
<feature type="region of interest" description="Disordered" evidence="5">
    <location>
        <begin position="402"/>
        <end position="432"/>
    </location>
</feature>
<evidence type="ECO:0000256" key="1">
    <source>
        <dbReference type="ARBA" id="ARBA00022723"/>
    </source>
</evidence>
<evidence type="ECO:0000256" key="3">
    <source>
        <dbReference type="ARBA" id="ARBA00022833"/>
    </source>
</evidence>
<feature type="domain" description="RING-type" evidence="6">
    <location>
        <begin position="177"/>
        <end position="215"/>
    </location>
</feature>
<dbReference type="GO" id="GO:0061630">
    <property type="term" value="F:ubiquitin protein ligase activity"/>
    <property type="evidence" value="ECO:0007669"/>
    <property type="project" value="TreeGrafter"/>
</dbReference>
<evidence type="ECO:0000259" key="6">
    <source>
        <dbReference type="PROSITE" id="PS50089"/>
    </source>
</evidence>
<dbReference type="InterPro" id="IPR013083">
    <property type="entry name" value="Znf_RING/FYVE/PHD"/>
</dbReference>
<dbReference type="SMART" id="SM00184">
    <property type="entry name" value="RING"/>
    <property type="match status" value="2"/>
</dbReference>
<keyword evidence="2 4" id="KW-0863">Zinc-finger</keyword>
<dbReference type="EMBL" id="BAABME010005774">
    <property type="protein sequence ID" value="GAA0166570.1"/>
    <property type="molecule type" value="Genomic_DNA"/>
</dbReference>
<sequence length="432" mass="48647">MDNQVEQPRIPPIQDDDNIREEFQCCICLDLLYKPVVVACGHLACFWCIFHAMNNDLRESYCPVCRHAYNHFPRTCKLLHFLLQKLYPTAYARREKQISEVEEKSGVMSQQFDNLKSETSASAGVLDSNCIPEEIKATVMTASSSEANTDVGQQNGWTEIELPDGSNKKLVISDLTCGVCKQMLYRPVVLNCGDVYCEFCISKSSDTICKCPVCQSMHPRGFPKMCLVLEHFLEEEFPEEYRARKEWYLKEKSDQLRSSAGEVSSLGSDGTPADVVPPLTIQGSKLHFYVGCDYCGMYPIVGERYRCKDCKESTGFDLCQGCYVSSCKLPGRFNQQHTEDHQFEKVDTTFHQILARIGAVSNSAVILDYRRALLRARSVHHDEIGSNDVEEHEDGSLITEDVGIVHRPPSDDYHDDGGDDGTLEGEEEGVDP</sequence>
<evidence type="ECO:0000259" key="7">
    <source>
        <dbReference type="PROSITE" id="PS50135"/>
    </source>
</evidence>
<dbReference type="Proteomes" id="UP001454036">
    <property type="component" value="Unassembled WGS sequence"/>
</dbReference>
<dbReference type="GO" id="GO:0043161">
    <property type="term" value="P:proteasome-mediated ubiquitin-dependent protein catabolic process"/>
    <property type="evidence" value="ECO:0007669"/>
    <property type="project" value="TreeGrafter"/>
</dbReference>
<dbReference type="InterPro" id="IPR043145">
    <property type="entry name" value="Znf_ZZ_sf"/>
</dbReference>
<feature type="compositionally biased region" description="Acidic residues" evidence="5">
    <location>
        <begin position="417"/>
        <end position="432"/>
    </location>
</feature>
<dbReference type="PANTHER" id="PTHR15898">
    <property type="entry name" value="BIFUNCTIONAL APOPTOSIS REGULATOR"/>
    <property type="match status" value="1"/>
</dbReference>
<reference evidence="8 9" key="1">
    <citation type="submission" date="2024-01" db="EMBL/GenBank/DDBJ databases">
        <title>The complete chloroplast genome sequence of Lithospermum erythrorhizon: insights into the phylogenetic relationship among Boraginaceae species and the maternal lineages of purple gromwells.</title>
        <authorList>
            <person name="Okada T."/>
            <person name="Watanabe K."/>
        </authorList>
    </citation>
    <scope>NUCLEOTIDE SEQUENCE [LARGE SCALE GENOMIC DNA]</scope>
</reference>
<keyword evidence="1" id="KW-0479">Metal-binding</keyword>
<dbReference type="SMART" id="SM00291">
    <property type="entry name" value="ZnF_ZZ"/>
    <property type="match status" value="1"/>
</dbReference>
<dbReference type="InterPro" id="IPR001841">
    <property type="entry name" value="Znf_RING"/>
</dbReference>
<dbReference type="InterPro" id="IPR000433">
    <property type="entry name" value="Znf_ZZ"/>
</dbReference>
<accession>A0AAV3QRA2</accession>
<feature type="domain" description="RING-type" evidence="6">
    <location>
        <begin position="25"/>
        <end position="66"/>
    </location>
</feature>
<dbReference type="PROSITE" id="PS50135">
    <property type="entry name" value="ZF_ZZ_2"/>
    <property type="match status" value="1"/>
</dbReference>
<dbReference type="Pfam" id="PF13920">
    <property type="entry name" value="zf-C3HC4_3"/>
    <property type="match status" value="1"/>
</dbReference>
<evidence type="ECO:0000256" key="4">
    <source>
        <dbReference type="PROSITE-ProRule" id="PRU00228"/>
    </source>
</evidence>
<dbReference type="SUPFAM" id="SSF57850">
    <property type="entry name" value="RING/U-box"/>
    <property type="match status" value="3"/>
</dbReference>
<dbReference type="Gene3D" id="3.30.60.90">
    <property type="match status" value="1"/>
</dbReference>
<keyword evidence="3" id="KW-0862">Zinc</keyword>
<evidence type="ECO:0000256" key="2">
    <source>
        <dbReference type="ARBA" id="ARBA00022771"/>
    </source>
</evidence>
<proteinExistence type="predicted"/>
<evidence type="ECO:0000313" key="9">
    <source>
        <dbReference type="Proteomes" id="UP001454036"/>
    </source>
</evidence>
<dbReference type="FunFam" id="3.30.40.10:FF:000489">
    <property type="entry name" value="E3 ubiquitin-protein ligase PRT1"/>
    <property type="match status" value="1"/>
</dbReference>
<dbReference type="FunFam" id="3.30.60.90:FF:000014">
    <property type="entry name" value="E3 ubiquitin-protein ligase PRT1"/>
    <property type="match status" value="1"/>
</dbReference>
<evidence type="ECO:0000313" key="8">
    <source>
        <dbReference type="EMBL" id="GAA0166570.1"/>
    </source>
</evidence>
<dbReference type="Pfam" id="PF00569">
    <property type="entry name" value="ZZ"/>
    <property type="match status" value="1"/>
</dbReference>
<dbReference type="GO" id="GO:0008270">
    <property type="term" value="F:zinc ion binding"/>
    <property type="evidence" value="ECO:0007669"/>
    <property type="project" value="UniProtKB-KW"/>
</dbReference>
<evidence type="ECO:0008006" key="10">
    <source>
        <dbReference type="Google" id="ProtNLM"/>
    </source>
</evidence>
<dbReference type="PROSITE" id="PS50089">
    <property type="entry name" value="ZF_RING_2"/>
    <property type="match status" value="2"/>
</dbReference>
<name>A0AAV3QRA2_LITER</name>
<dbReference type="AlphaFoldDB" id="A0AAV3QRA2"/>
<keyword evidence="9" id="KW-1185">Reference proteome</keyword>